<comment type="caution">
    <text evidence="1">The sequence shown here is derived from an EMBL/GenBank/DDBJ whole genome shotgun (WGS) entry which is preliminary data.</text>
</comment>
<dbReference type="AlphaFoldDB" id="A0A6L3V350"/>
<dbReference type="Gene3D" id="3.90.226.10">
    <property type="entry name" value="2-enoyl-CoA Hydratase, Chain A, domain 1"/>
    <property type="match status" value="1"/>
</dbReference>
<reference evidence="1 2" key="1">
    <citation type="journal article" date="2016" name="Antonie Van Leeuwenhoek">
        <title>Bacillus depressus sp. nov., isolated from soil of a sunflower field.</title>
        <authorList>
            <person name="Wei X."/>
            <person name="Xin D."/>
            <person name="Xin Y."/>
            <person name="Zhang H."/>
            <person name="Wang T."/>
            <person name="Zhang J."/>
        </authorList>
    </citation>
    <scope>NUCLEOTIDE SEQUENCE [LARGE SCALE GENOMIC DNA]</scope>
    <source>
        <strain evidence="1 2">BZ1</strain>
    </source>
</reference>
<keyword evidence="2" id="KW-1185">Reference proteome</keyword>
<evidence type="ECO:0008006" key="3">
    <source>
        <dbReference type="Google" id="ProtNLM"/>
    </source>
</evidence>
<organism evidence="1 2">
    <name type="scientific">Cytobacillus depressus</name>
    <dbReference type="NCBI Taxonomy" id="1602942"/>
    <lineage>
        <taxon>Bacteria</taxon>
        <taxon>Bacillati</taxon>
        <taxon>Bacillota</taxon>
        <taxon>Bacilli</taxon>
        <taxon>Bacillales</taxon>
        <taxon>Bacillaceae</taxon>
        <taxon>Cytobacillus</taxon>
    </lineage>
</organism>
<dbReference type="RefSeq" id="WP_151535483.1">
    <property type="nucleotide sequence ID" value="NZ_WBOS01000006.1"/>
</dbReference>
<dbReference type="Proteomes" id="UP000481030">
    <property type="component" value="Unassembled WGS sequence"/>
</dbReference>
<dbReference type="EMBL" id="WBOS01000006">
    <property type="protein sequence ID" value="KAB2334408.1"/>
    <property type="molecule type" value="Genomic_DNA"/>
</dbReference>
<evidence type="ECO:0000313" key="2">
    <source>
        <dbReference type="Proteomes" id="UP000481030"/>
    </source>
</evidence>
<sequence>MVYFPDANRVTIIGEPRGQPRSAFGDIIHIELPYTKSPLFITHNEFFRPNLSLDPELALYPDILVEKTQADFLSDTDGQLDRILALMSKLK</sequence>
<proteinExistence type="predicted"/>
<gene>
    <name evidence="1" type="ORF">F7731_14390</name>
</gene>
<evidence type="ECO:0000313" key="1">
    <source>
        <dbReference type="EMBL" id="KAB2334408.1"/>
    </source>
</evidence>
<dbReference type="OrthoDB" id="3177522at2"/>
<name>A0A6L3V350_9BACI</name>
<accession>A0A6L3V350</accession>
<protein>
    <recommendedName>
        <fullName evidence="3">Tail specific protease domain-containing protein</fullName>
    </recommendedName>
</protein>